<dbReference type="PANTHER" id="PTHR13789">
    <property type="entry name" value="MONOOXYGENASE"/>
    <property type="match status" value="1"/>
</dbReference>
<accession>A0A2B4R458</accession>
<evidence type="ECO:0000259" key="4">
    <source>
        <dbReference type="Pfam" id="PF01494"/>
    </source>
</evidence>
<dbReference type="GO" id="GO:0004497">
    <property type="term" value="F:monooxygenase activity"/>
    <property type="evidence" value="ECO:0007669"/>
    <property type="project" value="UniProtKB-KW"/>
</dbReference>
<dbReference type="Proteomes" id="UP000225706">
    <property type="component" value="Unassembled WGS sequence"/>
</dbReference>
<dbReference type="PRINTS" id="PR00420">
    <property type="entry name" value="RNGMNOXGNASE"/>
</dbReference>
<dbReference type="EMBL" id="LSMT01002945">
    <property type="protein sequence ID" value="PFX11290.1"/>
    <property type="molecule type" value="Genomic_DNA"/>
</dbReference>
<name>A0A2B4R458_STYPI</name>
<dbReference type="Pfam" id="PF01494">
    <property type="entry name" value="FAD_binding_3"/>
    <property type="match status" value="1"/>
</dbReference>
<organism evidence="5 6">
    <name type="scientific">Stylophora pistillata</name>
    <name type="common">Smooth cauliflower coral</name>
    <dbReference type="NCBI Taxonomy" id="50429"/>
    <lineage>
        <taxon>Eukaryota</taxon>
        <taxon>Metazoa</taxon>
        <taxon>Cnidaria</taxon>
        <taxon>Anthozoa</taxon>
        <taxon>Hexacorallia</taxon>
        <taxon>Scleractinia</taxon>
        <taxon>Astrocoeniina</taxon>
        <taxon>Pocilloporidae</taxon>
        <taxon>Stylophora</taxon>
    </lineage>
</organism>
<dbReference type="Gene3D" id="3.50.50.60">
    <property type="entry name" value="FAD/NAD(P)-binding domain"/>
    <property type="match status" value="1"/>
</dbReference>
<dbReference type="STRING" id="50429.A0A2B4R458"/>
<dbReference type="InterPro" id="IPR002938">
    <property type="entry name" value="FAD-bd"/>
</dbReference>
<feature type="region of interest" description="Disordered" evidence="3">
    <location>
        <begin position="1"/>
        <end position="25"/>
    </location>
</feature>
<gene>
    <name evidence="5" type="primary">pqsH</name>
    <name evidence="5" type="ORF">AWC38_SpisGene25078</name>
</gene>
<evidence type="ECO:0000313" key="5">
    <source>
        <dbReference type="EMBL" id="PFX11290.1"/>
    </source>
</evidence>
<protein>
    <submittedName>
        <fullName evidence="5">2-heptyl-3-hydroxy-4(1H)-quinolone synthase</fullName>
    </submittedName>
</protein>
<dbReference type="InterPro" id="IPR050493">
    <property type="entry name" value="FAD-dep_Monooxygenase_BioMet"/>
</dbReference>
<keyword evidence="2" id="KW-0503">Monooxygenase</keyword>
<feature type="compositionally biased region" description="Basic and acidic residues" evidence="3">
    <location>
        <begin position="1"/>
        <end position="10"/>
    </location>
</feature>
<evidence type="ECO:0000256" key="3">
    <source>
        <dbReference type="SAM" id="MobiDB-lite"/>
    </source>
</evidence>
<comment type="caution">
    <text evidence="5">The sequence shown here is derived from an EMBL/GenBank/DDBJ whole genome shotgun (WGS) entry which is preliminary data.</text>
</comment>
<dbReference type="PANTHER" id="PTHR13789:SF309">
    <property type="entry name" value="PUTATIVE (AFU_ORTHOLOGUE AFUA_6G14510)-RELATED"/>
    <property type="match status" value="1"/>
</dbReference>
<feature type="domain" description="FAD-binding" evidence="4">
    <location>
        <begin position="128"/>
        <end position="462"/>
    </location>
</feature>
<dbReference type="GO" id="GO:0071949">
    <property type="term" value="F:FAD binding"/>
    <property type="evidence" value="ECO:0007669"/>
    <property type="project" value="InterPro"/>
</dbReference>
<keyword evidence="6" id="KW-1185">Reference proteome</keyword>
<sequence>MVAEIPEDKSAAGAPAPDMGAMGGMGGFKEEESMMCPCAVCNIDVRAHTSPDNPLTKYQNEKKEYSVLFGNGLILSHPRSVEFQYESIKGRLLKKHKDLNQDENFNPNCPEKLLNVFRIEVSTEILNGGGLAGLATAKALENAGFSPVLLERREMYQLEGSGIAIPANGSWALKNIGIDIEESALPIRNMIFTDQEGNTLVDENITEIHSSGSQFYSIDRTKFIKVLKNALEKTKIKIGTWITDANTQPGKVMLTLNNGQKIDADLLIVSEGIHSKTRSLIDNTYSVDFKSLQYGADYLGIQIWRTIIENKQDIKTPVYMLGNDRVFLLYPINDNQVYVYGHIVADRQSKHVKKFDHVQDVLHTFAEFGGLAPQALSIIEATKPVIASHYLETSKDIIWSKGERVIFVGDALRGFSPMLQNGAAQAFEDAYVLQEILKENGLPNIKKVMEQYQSRRHQRAAWVKEVSDKKIVALTSTQANLRNDYTRSTDQKLPFKDYLKNTEKSKVSGKVMDLGYGKIIAFSPSDEEKEEGVHYMLSLRPLNSNFAENKIG</sequence>
<dbReference type="SUPFAM" id="SSF51905">
    <property type="entry name" value="FAD/NAD(P)-binding domain"/>
    <property type="match status" value="1"/>
</dbReference>
<dbReference type="InterPro" id="IPR036188">
    <property type="entry name" value="FAD/NAD-bd_sf"/>
</dbReference>
<feature type="compositionally biased region" description="Low complexity" evidence="3">
    <location>
        <begin position="11"/>
        <end position="20"/>
    </location>
</feature>
<reference evidence="6" key="1">
    <citation type="journal article" date="2017" name="bioRxiv">
        <title>Comparative analysis of the genomes of Stylophora pistillata and Acropora digitifera provides evidence for extensive differences between species of corals.</title>
        <authorList>
            <person name="Voolstra C.R."/>
            <person name="Li Y."/>
            <person name="Liew Y.J."/>
            <person name="Baumgarten S."/>
            <person name="Zoccola D."/>
            <person name="Flot J.-F."/>
            <person name="Tambutte S."/>
            <person name="Allemand D."/>
            <person name="Aranda M."/>
        </authorList>
    </citation>
    <scope>NUCLEOTIDE SEQUENCE [LARGE SCALE GENOMIC DNA]</scope>
</reference>
<evidence type="ECO:0000256" key="2">
    <source>
        <dbReference type="ARBA" id="ARBA00023033"/>
    </source>
</evidence>
<proteinExistence type="predicted"/>
<evidence type="ECO:0000313" key="6">
    <source>
        <dbReference type="Proteomes" id="UP000225706"/>
    </source>
</evidence>
<dbReference type="AlphaFoldDB" id="A0A2B4R458"/>
<keyword evidence="1" id="KW-0560">Oxidoreductase</keyword>
<evidence type="ECO:0000256" key="1">
    <source>
        <dbReference type="ARBA" id="ARBA00023002"/>
    </source>
</evidence>
<dbReference type="OrthoDB" id="655030at2759"/>